<dbReference type="AlphaFoldDB" id="A0A426Y832"/>
<proteinExistence type="predicted"/>
<protein>
    <submittedName>
        <fullName evidence="2">Uncharacterized protein</fullName>
    </submittedName>
</protein>
<sequence length="120" mass="13460">MKPVGRTEARGEKLEWAEEEECDCPTRVLGEERVAQKSTPLTFLFFFHRLQSSEFEIAVAVESQVRAAADGVLSKAPSAEVTREETPNRNGTRTLKRGLGEGRRWKRRTEDDGRGPSVGQ</sequence>
<comment type="caution">
    <text evidence="2">The sequence shown here is derived from an EMBL/GenBank/DDBJ whole genome shotgun (WGS) entry which is preliminary data.</text>
</comment>
<accession>A0A426Y832</accession>
<dbReference type="Proteomes" id="UP000287651">
    <property type="component" value="Unassembled WGS sequence"/>
</dbReference>
<evidence type="ECO:0000313" key="3">
    <source>
        <dbReference type="Proteomes" id="UP000287651"/>
    </source>
</evidence>
<feature type="compositionally biased region" description="Basic and acidic residues" evidence="1">
    <location>
        <begin position="98"/>
        <end position="114"/>
    </location>
</feature>
<reference evidence="2 3" key="1">
    <citation type="journal article" date="2014" name="Agronomy (Basel)">
        <title>A Draft Genome Sequence for Ensete ventricosum, the Drought-Tolerant Tree Against Hunger.</title>
        <authorList>
            <person name="Harrison J."/>
            <person name="Moore K.A."/>
            <person name="Paszkiewicz K."/>
            <person name="Jones T."/>
            <person name="Grant M."/>
            <person name="Ambacheew D."/>
            <person name="Muzemil S."/>
            <person name="Studholme D.J."/>
        </authorList>
    </citation>
    <scope>NUCLEOTIDE SEQUENCE [LARGE SCALE GENOMIC DNA]</scope>
</reference>
<dbReference type="EMBL" id="AMZH03014296">
    <property type="protein sequence ID" value="RRT47877.1"/>
    <property type="molecule type" value="Genomic_DNA"/>
</dbReference>
<name>A0A426Y832_ENSVE</name>
<evidence type="ECO:0000256" key="1">
    <source>
        <dbReference type="SAM" id="MobiDB-lite"/>
    </source>
</evidence>
<organism evidence="2 3">
    <name type="scientific">Ensete ventricosum</name>
    <name type="common">Abyssinian banana</name>
    <name type="synonym">Musa ensete</name>
    <dbReference type="NCBI Taxonomy" id="4639"/>
    <lineage>
        <taxon>Eukaryota</taxon>
        <taxon>Viridiplantae</taxon>
        <taxon>Streptophyta</taxon>
        <taxon>Embryophyta</taxon>
        <taxon>Tracheophyta</taxon>
        <taxon>Spermatophyta</taxon>
        <taxon>Magnoliopsida</taxon>
        <taxon>Liliopsida</taxon>
        <taxon>Zingiberales</taxon>
        <taxon>Musaceae</taxon>
        <taxon>Ensete</taxon>
    </lineage>
</organism>
<evidence type="ECO:0000313" key="2">
    <source>
        <dbReference type="EMBL" id="RRT47877.1"/>
    </source>
</evidence>
<feature type="region of interest" description="Disordered" evidence="1">
    <location>
        <begin position="71"/>
        <end position="120"/>
    </location>
</feature>
<gene>
    <name evidence="2" type="ORF">B296_00046092</name>
</gene>